<evidence type="ECO:0000259" key="5">
    <source>
        <dbReference type="PROSITE" id="PS51891"/>
    </source>
</evidence>
<organism evidence="6">
    <name type="scientific">Pseudomonas sp. Hg7Tf</name>
    <dbReference type="NCBI Taxonomy" id="3236988"/>
    <lineage>
        <taxon>Bacteria</taxon>
        <taxon>Pseudomonadati</taxon>
        <taxon>Pseudomonadota</taxon>
        <taxon>Gammaproteobacteria</taxon>
        <taxon>Pseudomonadales</taxon>
        <taxon>Pseudomonadaceae</taxon>
        <taxon>Pseudomonas</taxon>
    </lineage>
</organism>
<dbReference type="GO" id="GO:0046872">
    <property type="term" value="F:metal ion binding"/>
    <property type="evidence" value="ECO:0007669"/>
    <property type="project" value="UniProtKB-KW"/>
</dbReference>
<dbReference type="PROSITE" id="PS51891">
    <property type="entry name" value="CENP_V_GFA"/>
    <property type="match status" value="1"/>
</dbReference>
<evidence type="ECO:0000256" key="2">
    <source>
        <dbReference type="ARBA" id="ARBA00022723"/>
    </source>
</evidence>
<evidence type="ECO:0000313" key="6">
    <source>
        <dbReference type="EMBL" id="XDK34957.1"/>
    </source>
</evidence>
<dbReference type="RefSeq" id="WP_045189173.1">
    <property type="nucleotide sequence ID" value="NZ_CP162607.1"/>
</dbReference>
<proteinExistence type="inferred from homology"/>
<evidence type="ECO:0000256" key="4">
    <source>
        <dbReference type="ARBA" id="ARBA00023239"/>
    </source>
</evidence>
<sequence>MTTIDGGCLCGSVHYSSAMAPLTTAVCHCTDCQKQSGSAFSINLLLPAEGFVVQGNSLANYEKAGGSGHPVKRFFCNACGSALYSEIAAMPGVLAIKAGTLSNAARVQPGMHLWCASALPWVTVDRDLPCFEQAPSA</sequence>
<dbReference type="EMBL" id="CP162607">
    <property type="protein sequence ID" value="XDK34957.1"/>
    <property type="molecule type" value="Genomic_DNA"/>
</dbReference>
<dbReference type="Pfam" id="PF04828">
    <property type="entry name" value="GFA"/>
    <property type="match status" value="1"/>
</dbReference>
<evidence type="ECO:0000256" key="3">
    <source>
        <dbReference type="ARBA" id="ARBA00022833"/>
    </source>
</evidence>
<dbReference type="PANTHER" id="PTHR33337:SF40">
    <property type="entry name" value="CENP-V_GFA DOMAIN-CONTAINING PROTEIN-RELATED"/>
    <property type="match status" value="1"/>
</dbReference>
<dbReference type="Gene3D" id="3.90.1590.10">
    <property type="entry name" value="glutathione-dependent formaldehyde- activating enzyme (gfa)"/>
    <property type="match status" value="1"/>
</dbReference>
<protein>
    <submittedName>
        <fullName evidence="6">GFA family protein</fullName>
    </submittedName>
</protein>
<dbReference type="GO" id="GO:0016846">
    <property type="term" value="F:carbon-sulfur lyase activity"/>
    <property type="evidence" value="ECO:0007669"/>
    <property type="project" value="InterPro"/>
</dbReference>
<keyword evidence="4" id="KW-0456">Lyase</keyword>
<name>A0AB39HWH5_9PSED</name>
<accession>A0AB39HWH5</accession>
<dbReference type="InterPro" id="IPR006913">
    <property type="entry name" value="CENP-V/GFA"/>
</dbReference>
<dbReference type="InterPro" id="IPR011057">
    <property type="entry name" value="Mss4-like_sf"/>
</dbReference>
<gene>
    <name evidence="6" type="ORF">AB4Y39_14645</name>
</gene>
<keyword evidence="2" id="KW-0479">Metal-binding</keyword>
<reference evidence="6" key="1">
    <citation type="submission" date="2024-07" db="EMBL/GenBank/DDBJ databases">
        <title>Identification and characteristics of a novel species of coltsfoot's symbiotic bacteria.</title>
        <authorList>
            <person name="Juszczyk A."/>
            <person name="Jasielczuk I."/>
            <person name="Gurgul A."/>
            <person name="Rogala M."/>
            <person name="Kowalczyk A."/>
            <person name="Szmatola T."/>
            <person name="Kosecka-Strojek M."/>
            <person name="Arent Z."/>
            <person name="Latowski D."/>
        </authorList>
    </citation>
    <scope>NUCLEOTIDE SEQUENCE</scope>
    <source>
        <strain evidence="6">Hg7Tf</strain>
    </source>
</reference>
<dbReference type="AlphaFoldDB" id="A0AB39HWH5"/>
<dbReference type="SUPFAM" id="SSF51316">
    <property type="entry name" value="Mss4-like"/>
    <property type="match status" value="1"/>
</dbReference>
<keyword evidence="3" id="KW-0862">Zinc</keyword>
<feature type="domain" description="CENP-V/GFA" evidence="5">
    <location>
        <begin position="4"/>
        <end position="122"/>
    </location>
</feature>
<evidence type="ECO:0000256" key="1">
    <source>
        <dbReference type="ARBA" id="ARBA00005495"/>
    </source>
</evidence>
<comment type="similarity">
    <text evidence="1">Belongs to the Gfa family.</text>
</comment>
<dbReference type="PANTHER" id="PTHR33337">
    <property type="entry name" value="GFA DOMAIN-CONTAINING PROTEIN"/>
    <property type="match status" value="1"/>
</dbReference>